<feature type="compositionally biased region" description="Basic and acidic residues" evidence="1">
    <location>
        <begin position="21"/>
        <end position="45"/>
    </location>
</feature>
<dbReference type="Proteomes" id="UP000187209">
    <property type="component" value="Unassembled WGS sequence"/>
</dbReference>
<proteinExistence type="predicted"/>
<organism evidence="2 3">
    <name type="scientific">Stentor coeruleus</name>
    <dbReference type="NCBI Taxonomy" id="5963"/>
    <lineage>
        <taxon>Eukaryota</taxon>
        <taxon>Sar</taxon>
        <taxon>Alveolata</taxon>
        <taxon>Ciliophora</taxon>
        <taxon>Postciliodesmatophora</taxon>
        <taxon>Heterotrichea</taxon>
        <taxon>Heterotrichida</taxon>
        <taxon>Stentoridae</taxon>
        <taxon>Stentor</taxon>
    </lineage>
</organism>
<protein>
    <submittedName>
        <fullName evidence="2">Uncharacterized protein</fullName>
    </submittedName>
</protein>
<evidence type="ECO:0000313" key="3">
    <source>
        <dbReference type="Proteomes" id="UP000187209"/>
    </source>
</evidence>
<gene>
    <name evidence="2" type="ORF">SteCoe_26320</name>
</gene>
<reference evidence="2 3" key="1">
    <citation type="submission" date="2016-11" db="EMBL/GenBank/DDBJ databases">
        <title>The macronuclear genome of Stentor coeruleus: a giant cell with tiny introns.</title>
        <authorList>
            <person name="Slabodnick M."/>
            <person name="Ruby J.G."/>
            <person name="Reiff S.B."/>
            <person name="Swart E.C."/>
            <person name="Gosai S."/>
            <person name="Prabakaran S."/>
            <person name="Witkowska E."/>
            <person name="Larue G.E."/>
            <person name="Fisher S."/>
            <person name="Freeman R.M."/>
            <person name="Gunawardena J."/>
            <person name="Chu W."/>
            <person name="Stover N.A."/>
            <person name="Gregory B.D."/>
            <person name="Nowacki M."/>
            <person name="Derisi J."/>
            <person name="Roy S.W."/>
            <person name="Marshall W.F."/>
            <person name="Sood P."/>
        </authorList>
    </citation>
    <scope>NUCLEOTIDE SEQUENCE [LARGE SCALE GENOMIC DNA]</scope>
    <source>
        <strain evidence="2">WM001</strain>
    </source>
</reference>
<keyword evidence="3" id="KW-1185">Reference proteome</keyword>
<dbReference type="EMBL" id="MPUH01000734">
    <property type="protein sequence ID" value="OMJ74709.1"/>
    <property type="molecule type" value="Genomic_DNA"/>
</dbReference>
<feature type="compositionally biased region" description="Basic and acidic residues" evidence="1">
    <location>
        <begin position="69"/>
        <end position="78"/>
    </location>
</feature>
<feature type="region of interest" description="Disordered" evidence="1">
    <location>
        <begin position="15"/>
        <end position="113"/>
    </location>
</feature>
<name>A0A1R2BD76_9CILI</name>
<evidence type="ECO:0000256" key="1">
    <source>
        <dbReference type="SAM" id="MobiDB-lite"/>
    </source>
</evidence>
<comment type="caution">
    <text evidence="2">The sequence shown here is derived from an EMBL/GenBank/DDBJ whole genome shotgun (WGS) entry which is preliminary data.</text>
</comment>
<sequence length="128" mass="14643">MNKLVQIFKKCCSAPENTEIEEAKNDEAEKFEEISPPQELEKQEESTFISDKTPESIVTAIVKKPRKSVKTEKKEKNDKRRKSRKSEEPKIRTSLANANPIPVPVVQPTKPLEAKPLKGILKKPKKFF</sequence>
<evidence type="ECO:0000313" key="2">
    <source>
        <dbReference type="EMBL" id="OMJ74709.1"/>
    </source>
</evidence>
<accession>A0A1R2BD76</accession>
<dbReference type="AlphaFoldDB" id="A0A1R2BD76"/>